<comment type="caution">
    <text evidence="1">The sequence shown here is derived from an EMBL/GenBank/DDBJ whole genome shotgun (WGS) entry which is preliminary data.</text>
</comment>
<proteinExistence type="predicted"/>
<protein>
    <recommendedName>
        <fullName evidence="3">Transcriptional regulator</fullName>
    </recommendedName>
</protein>
<dbReference type="InterPro" id="IPR018772">
    <property type="entry name" value="Transcription_activator_HlyU"/>
</dbReference>
<evidence type="ECO:0008006" key="3">
    <source>
        <dbReference type="Google" id="ProtNLM"/>
    </source>
</evidence>
<accession>A0ABQ1ICW6</accession>
<dbReference type="Proteomes" id="UP000646152">
    <property type="component" value="Unassembled WGS sequence"/>
</dbReference>
<gene>
    <name evidence="1" type="ORF">GCM10011502_04410</name>
</gene>
<evidence type="ECO:0000313" key="1">
    <source>
        <dbReference type="EMBL" id="GGB34485.1"/>
    </source>
</evidence>
<dbReference type="EMBL" id="BMKE01000002">
    <property type="protein sequence ID" value="GGB34485.1"/>
    <property type="molecule type" value="Genomic_DNA"/>
</dbReference>
<sequence>MAPFFFISKVVLMFNWLKRLGQNKAGASAGFAHVSYQGFDIHPAPLPDSGQYRLHGRITRLKDGELQEHRLIRSDLLPSAELAAELMVAKAKRVIDENGSRLFE</sequence>
<organism evidence="1 2">
    <name type="scientific">Oceanisphaera marina</name>
    <dbReference type="NCBI Taxonomy" id="2017550"/>
    <lineage>
        <taxon>Bacteria</taxon>
        <taxon>Pseudomonadati</taxon>
        <taxon>Pseudomonadota</taxon>
        <taxon>Gammaproteobacteria</taxon>
        <taxon>Aeromonadales</taxon>
        <taxon>Aeromonadaceae</taxon>
        <taxon>Oceanisphaera</taxon>
    </lineage>
</organism>
<evidence type="ECO:0000313" key="2">
    <source>
        <dbReference type="Proteomes" id="UP000646152"/>
    </source>
</evidence>
<keyword evidence="2" id="KW-1185">Reference proteome</keyword>
<reference evidence="2" key="1">
    <citation type="journal article" date="2019" name="Int. J. Syst. Evol. Microbiol.">
        <title>The Global Catalogue of Microorganisms (GCM) 10K type strain sequencing project: providing services to taxonomists for standard genome sequencing and annotation.</title>
        <authorList>
            <consortium name="The Broad Institute Genomics Platform"/>
            <consortium name="The Broad Institute Genome Sequencing Center for Infectious Disease"/>
            <person name="Wu L."/>
            <person name="Ma J."/>
        </authorList>
    </citation>
    <scope>NUCLEOTIDE SEQUENCE [LARGE SCALE GENOMIC DNA]</scope>
    <source>
        <strain evidence="2">CGMCC 1.15923</strain>
    </source>
</reference>
<dbReference type="Pfam" id="PF10115">
    <property type="entry name" value="HlyU"/>
    <property type="match status" value="1"/>
</dbReference>
<name>A0ABQ1ICW6_9GAMM</name>